<evidence type="ECO:0000256" key="5">
    <source>
        <dbReference type="ARBA" id="ARBA00023157"/>
    </source>
</evidence>
<dbReference type="GO" id="GO:0005737">
    <property type="term" value="C:cytoplasm"/>
    <property type="evidence" value="ECO:0000318"/>
    <property type="project" value="GO_Central"/>
</dbReference>
<dbReference type="InterPro" id="IPR014025">
    <property type="entry name" value="Glutaredoxin_subgr"/>
</dbReference>
<dbReference type="PANTHER" id="PTHR45694:SF18">
    <property type="entry name" value="GLUTAREDOXIN-1-RELATED"/>
    <property type="match status" value="1"/>
</dbReference>
<evidence type="ECO:0000256" key="3">
    <source>
        <dbReference type="ARBA" id="ARBA00022448"/>
    </source>
</evidence>
<dbReference type="KEGG" id="cin:100181245"/>
<dbReference type="Gene3D" id="3.40.30.10">
    <property type="entry name" value="Glutaredoxin"/>
    <property type="match status" value="1"/>
</dbReference>
<dbReference type="EMBL" id="EAAA01001876">
    <property type="status" value="NOT_ANNOTATED_CDS"/>
    <property type="molecule type" value="Genomic_DNA"/>
</dbReference>
<dbReference type="NCBIfam" id="TIGR02180">
    <property type="entry name" value="GRX_euk"/>
    <property type="match status" value="1"/>
</dbReference>
<evidence type="ECO:0000256" key="8">
    <source>
        <dbReference type="ARBA" id="ARBA00037470"/>
    </source>
</evidence>
<keyword evidence="6" id="KW-0318">Glutathionylation</keyword>
<dbReference type="InterPro" id="IPR011767">
    <property type="entry name" value="GLR_AS"/>
</dbReference>
<evidence type="ECO:0000256" key="6">
    <source>
        <dbReference type="ARBA" id="ARBA00023206"/>
    </source>
</evidence>
<evidence type="ECO:0000313" key="13">
    <source>
        <dbReference type="Proteomes" id="UP000008144"/>
    </source>
</evidence>
<dbReference type="PANTHER" id="PTHR45694">
    <property type="entry name" value="GLUTAREDOXIN 2"/>
    <property type="match status" value="1"/>
</dbReference>
<dbReference type="STRING" id="7719.ENSCINP00000032820"/>
<dbReference type="GeneTree" id="ENSGT00940000162420"/>
<dbReference type="InterPro" id="IPR036249">
    <property type="entry name" value="Thioredoxin-like_sf"/>
</dbReference>
<evidence type="ECO:0000256" key="2">
    <source>
        <dbReference type="ARBA" id="ARBA00007787"/>
    </source>
</evidence>
<evidence type="ECO:0000256" key="4">
    <source>
        <dbReference type="ARBA" id="ARBA00022982"/>
    </source>
</evidence>
<evidence type="ECO:0000256" key="7">
    <source>
        <dbReference type="ARBA" id="ARBA00023284"/>
    </source>
</evidence>
<name>H2XT36_CIOIN</name>
<dbReference type="OrthoDB" id="418495at2759"/>
<dbReference type="InterPro" id="IPR011899">
    <property type="entry name" value="Glutaredoxin_euk/vir"/>
</dbReference>
<reference evidence="12" key="4">
    <citation type="submission" date="2025-09" db="UniProtKB">
        <authorList>
            <consortium name="Ensembl"/>
        </authorList>
    </citation>
    <scope>IDENTIFICATION</scope>
</reference>
<evidence type="ECO:0000259" key="11">
    <source>
        <dbReference type="Pfam" id="PF00462"/>
    </source>
</evidence>
<keyword evidence="5" id="KW-1015">Disulfide bond</keyword>
<dbReference type="AlphaFoldDB" id="H2XT36"/>
<dbReference type="InParanoid" id="H2XT36"/>
<protein>
    <recommendedName>
        <fullName evidence="10">Glutaredoxin-2, mitochondrial</fullName>
    </recommendedName>
</protein>
<dbReference type="RefSeq" id="XP_002125050.1">
    <property type="nucleotide sequence ID" value="XM_002125014.5"/>
</dbReference>
<keyword evidence="4" id="KW-0249">Electron transport</keyword>
<dbReference type="SUPFAM" id="SSF52833">
    <property type="entry name" value="Thioredoxin-like"/>
    <property type="match status" value="1"/>
</dbReference>
<dbReference type="OMA" id="NCKIQAG"/>
<gene>
    <name evidence="12" type="primary">LOC100181245</name>
</gene>
<evidence type="ECO:0000256" key="9">
    <source>
        <dbReference type="ARBA" id="ARBA00038558"/>
    </source>
</evidence>
<feature type="domain" description="Glutaredoxin" evidence="11">
    <location>
        <begin position="23"/>
        <end position="85"/>
    </location>
</feature>
<dbReference type="GO" id="GO:0034599">
    <property type="term" value="P:cellular response to oxidative stress"/>
    <property type="evidence" value="ECO:0000318"/>
    <property type="project" value="GO_Central"/>
</dbReference>
<dbReference type="Proteomes" id="UP000008144">
    <property type="component" value="Chromosome 4"/>
</dbReference>
<evidence type="ECO:0000256" key="1">
    <source>
        <dbReference type="ARBA" id="ARBA00002549"/>
    </source>
</evidence>
<keyword evidence="3" id="KW-0813">Transport</keyword>
<evidence type="ECO:0000313" key="12">
    <source>
        <dbReference type="Ensembl" id="ENSCINP00000032820.1"/>
    </source>
</evidence>
<reference evidence="12" key="3">
    <citation type="submission" date="2025-08" db="UniProtKB">
        <authorList>
            <consortium name="Ensembl"/>
        </authorList>
    </citation>
    <scope>IDENTIFICATION</scope>
</reference>
<dbReference type="Ensembl" id="ENSCINT00000031429.1">
    <property type="protein sequence ID" value="ENSCINP00000032820.1"/>
    <property type="gene ID" value="ENSCING00000024322.1"/>
</dbReference>
<accession>A0A1W2WB25</accession>
<comment type="similarity">
    <text evidence="2">Belongs to the glutaredoxin family.</text>
</comment>
<proteinExistence type="inferred from homology"/>
<keyword evidence="13" id="KW-1185">Reference proteome</keyword>
<reference evidence="12" key="2">
    <citation type="journal article" date="2008" name="Genome Biol.">
        <title>Improved genome assembly and evidence-based global gene model set for the chordate Ciona intestinalis: new insight into intron and operon populations.</title>
        <authorList>
            <person name="Satou Y."/>
            <person name="Mineta K."/>
            <person name="Ogasawara M."/>
            <person name="Sasakura Y."/>
            <person name="Shoguchi E."/>
            <person name="Ueno K."/>
            <person name="Yamada L."/>
            <person name="Matsumoto J."/>
            <person name="Wasserscheid J."/>
            <person name="Dewar K."/>
            <person name="Wiley G.B."/>
            <person name="Macmil S.L."/>
            <person name="Roe B.A."/>
            <person name="Zeller R.W."/>
            <person name="Hastings K.E."/>
            <person name="Lemaire P."/>
            <person name="Lindquist E."/>
            <person name="Endo T."/>
            <person name="Hotta K."/>
            <person name="Inaba K."/>
        </authorList>
    </citation>
    <scope>NUCLEOTIDE SEQUENCE [LARGE SCALE GENOMIC DNA]</scope>
    <source>
        <strain evidence="12">wild type</strain>
    </source>
</reference>
<dbReference type="HOGENOM" id="CLU_026126_7_2_1"/>
<accession>H2XT36</accession>
<dbReference type="PROSITE" id="PS51354">
    <property type="entry name" value="GLUTAREDOXIN_2"/>
    <property type="match status" value="1"/>
</dbReference>
<evidence type="ECO:0000256" key="10">
    <source>
        <dbReference type="ARBA" id="ARBA00039819"/>
    </source>
</evidence>
<sequence>MGSQESLKKARTLIESEISKNKVQVFSKTYCPYCKMAKDALKAAGIDYNVMELDNRSDGSAIQDVLKEMTGARSVPRVFINGKCIGGGSETKALQVQGKLVQMVNAS</sequence>
<comment type="subunit">
    <text evidence="9">Monomer; active form. Homodimer; inactive form. The homodimer is probably linked by 1 2Fe-2S cluster.</text>
</comment>
<dbReference type="PRINTS" id="PR00160">
    <property type="entry name" value="GLUTAREDOXIN"/>
</dbReference>
<dbReference type="CDD" id="cd03419">
    <property type="entry name" value="GRX_GRXh_1_2_like"/>
    <property type="match status" value="1"/>
</dbReference>
<comment type="function">
    <text evidence="1">Has a glutathione-disulfide oxidoreductase activity in the presence of NADPH and glutathione reductase. Reduces low molecular weight disulfides and proteins.</text>
</comment>
<dbReference type="FunFam" id="3.40.30.10:FF:000026">
    <property type="entry name" value="Glutaredoxin 2"/>
    <property type="match status" value="1"/>
</dbReference>
<dbReference type="InterPro" id="IPR002109">
    <property type="entry name" value="Glutaredoxin"/>
</dbReference>
<keyword evidence="7" id="KW-0676">Redox-active center</keyword>
<reference evidence="13" key="1">
    <citation type="journal article" date="2002" name="Science">
        <title>The draft genome of Ciona intestinalis: insights into chordate and vertebrate origins.</title>
        <authorList>
            <person name="Dehal P."/>
            <person name="Satou Y."/>
            <person name="Campbell R.K."/>
            <person name="Chapman J."/>
            <person name="Degnan B."/>
            <person name="De Tomaso A."/>
            <person name="Davidson B."/>
            <person name="Di Gregorio A."/>
            <person name="Gelpke M."/>
            <person name="Goodstein D.M."/>
            <person name="Harafuji N."/>
            <person name="Hastings K.E."/>
            <person name="Ho I."/>
            <person name="Hotta K."/>
            <person name="Huang W."/>
            <person name="Kawashima T."/>
            <person name="Lemaire P."/>
            <person name="Martinez D."/>
            <person name="Meinertzhagen I.A."/>
            <person name="Necula S."/>
            <person name="Nonaka M."/>
            <person name="Putnam N."/>
            <person name="Rash S."/>
            <person name="Saiga H."/>
            <person name="Satake M."/>
            <person name="Terry A."/>
            <person name="Yamada L."/>
            <person name="Wang H.G."/>
            <person name="Awazu S."/>
            <person name="Azumi K."/>
            <person name="Boore J."/>
            <person name="Branno M."/>
            <person name="Chin-Bow S."/>
            <person name="DeSantis R."/>
            <person name="Doyle S."/>
            <person name="Francino P."/>
            <person name="Keys D.N."/>
            <person name="Haga S."/>
            <person name="Hayashi H."/>
            <person name="Hino K."/>
            <person name="Imai K.S."/>
            <person name="Inaba K."/>
            <person name="Kano S."/>
            <person name="Kobayashi K."/>
            <person name="Kobayashi M."/>
            <person name="Lee B.I."/>
            <person name="Makabe K.W."/>
            <person name="Manohar C."/>
            <person name="Matassi G."/>
            <person name="Medina M."/>
            <person name="Mochizuki Y."/>
            <person name="Mount S."/>
            <person name="Morishita T."/>
            <person name="Miura S."/>
            <person name="Nakayama A."/>
            <person name="Nishizaka S."/>
            <person name="Nomoto H."/>
            <person name="Ohta F."/>
            <person name="Oishi K."/>
            <person name="Rigoutsos I."/>
            <person name="Sano M."/>
            <person name="Sasaki A."/>
            <person name="Sasakura Y."/>
            <person name="Shoguchi E."/>
            <person name="Shin-i T."/>
            <person name="Spagnuolo A."/>
            <person name="Stainier D."/>
            <person name="Suzuki M.M."/>
            <person name="Tassy O."/>
            <person name="Takatori N."/>
            <person name="Tokuoka M."/>
            <person name="Yagi K."/>
            <person name="Yoshizaki F."/>
            <person name="Wada S."/>
            <person name="Zhang C."/>
            <person name="Hyatt P.D."/>
            <person name="Larimer F."/>
            <person name="Detter C."/>
            <person name="Doggett N."/>
            <person name="Glavina T."/>
            <person name="Hawkins T."/>
            <person name="Richardson P."/>
            <person name="Lucas S."/>
            <person name="Kohara Y."/>
            <person name="Levine M."/>
            <person name="Satoh N."/>
            <person name="Rokhsar D.S."/>
        </authorList>
    </citation>
    <scope>NUCLEOTIDE SEQUENCE [LARGE SCALE GENOMIC DNA]</scope>
</reference>
<dbReference type="FunCoup" id="H2XT36">
    <property type="interactions" value="35"/>
</dbReference>
<organism evidence="12 13">
    <name type="scientific">Ciona intestinalis</name>
    <name type="common">Transparent sea squirt</name>
    <name type="synonym">Ascidia intestinalis</name>
    <dbReference type="NCBI Taxonomy" id="7719"/>
    <lineage>
        <taxon>Eukaryota</taxon>
        <taxon>Metazoa</taxon>
        <taxon>Chordata</taxon>
        <taxon>Tunicata</taxon>
        <taxon>Ascidiacea</taxon>
        <taxon>Phlebobranchia</taxon>
        <taxon>Cionidae</taxon>
        <taxon>Ciona</taxon>
    </lineage>
</organism>
<dbReference type="GO" id="GO:0015038">
    <property type="term" value="F:glutathione disulfide oxidoreductase activity"/>
    <property type="evidence" value="ECO:0000318"/>
    <property type="project" value="GO_Central"/>
</dbReference>
<dbReference type="PROSITE" id="PS00195">
    <property type="entry name" value="GLUTAREDOXIN_1"/>
    <property type="match status" value="1"/>
</dbReference>
<comment type="function">
    <text evidence="8">Glutathione-dependent oxidoreductase that facilitates the maintenance of mitochondrial redox homeostasis upon induction of apoptosis by oxidative stress. Involved in response to hydrogen peroxide and regulation of apoptosis caused by oxidative stress. Acts as a very efficient catalyst of monothiol reactions because of its high affinity for protein glutathione-mixed disulfides. Can receive electrons not only from glutathione (GSH), but also from thioredoxin reductase supporting both monothiol and dithiol reactions. Efficiently catalyzes both glutathionylation and deglutathionylation of mitochondrial complex I, which in turn regulates the superoxide production by the complex. Overexpression decreases the susceptibility to apoptosis and prevents loss of cardiolipin and cytochrome c release.</text>
</comment>
<dbReference type="Pfam" id="PF00462">
    <property type="entry name" value="Glutaredoxin"/>
    <property type="match status" value="1"/>
</dbReference>
<dbReference type="GeneID" id="100181245"/>